<dbReference type="AlphaFoldDB" id="A0A0G1G7F0"/>
<organism evidence="2 3">
    <name type="scientific">Candidatus Collierbacteria bacterium GW2011_GWC2_43_12</name>
    <dbReference type="NCBI Taxonomy" id="1618390"/>
    <lineage>
        <taxon>Bacteria</taxon>
        <taxon>Candidatus Collieribacteriota</taxon>
    </lineage>
</organism>
<dbReference type="Proteomes" id="UP000033980">
    <property type="component" value="Unassembled WGS sequence"/>
</dbReference>
<accession>A0A0G1G7F0</accession>
<dbReference type="PATRIC" id="fig|1618390.3.peg.24"/>
<evidence type="ECO:0000313" key="3">
    <source>
        <dbReference type="Proteomes" id="UP000033980"/>
    </source>
</evidence>
<dbReference type="Pfam" id="PF09903">
    <property type="entry name" value="DUF2130"/>
    <property type="match status" value="1"/>
</dbReference>
<dbReference type="EMBL" id="LCFK01000001">
    <property type="protein sequence ID" value="KKS94883.1"/>
    <property type="molecule type" value="Genomic_DNA"/>
</dbReference>
<evidence type="ECO:0008006" key="4">
    <source>
        <dbReference type="Google" id="ProtNLM"/>
    </source>
</evidence>
<dbReference type="InterPro" id="IPR019219">
    <property type="entry name" value="DUF2130"/>
</dbReference>
<evidence type="ECO:0000256" key="1">
    <source>
        <dbReference type="SAM" id="Coils"/>
    </source>
</evidence>
<proteinExistence type="predicted"/>
<feature type="coiled-coil region" evidence="1">
    <location>
        <begin position="52"/>
        <end position="86"/>
    </location>
</feature>
<protein>
    <recommendedName>
        <fullName evidence="4">DUF2130 domain-containing protein</fullName>
    </recommendedName>
</protein>
<name>A0A0G1G7F0_9BACT</name>
<sequence length="366" mass="42124">MPNQIKCPKCGEEFEISEALSHNIREEVEKDLTTKIQKELEEKYRLQSDDKLKLIEAELKFKNEKLEESRQESLKLHQEKLRLEDEKKSFELDKQKQLDIEREKIRQQTLLEASDAHRLKDLEKEKMINDLKKSLEDAQRKASQSSQQLQGEVQELDLEEYLHSTFPHDEINPVGKGVRGADISQVVRTSLGTTCGIILWESKRTKAWVDDWAVKLKDDLRASKANVPVIVTSVLPKEIKSGFGFYMGVWITEPKYIQPLVEILRKNLIDIAREKHNGQDRGTKADMIYSYLTSDSFVQQIQSIIEVHQNMQLQIQKERTAFEKIWKEREAQAARIITSTAGIYGSIQGVAGQSLPPVKGLDLLEA</sequence>
<comment type="caution">
    <text evidence="2">The sequence shown here is derived from an EMBL/GenBank/DDBJ whole genome shotgun (WGS) entry which is preliminary data.</text>
</comment>
<feature type="coiled-coil region" evidence="1">
    <location>
        <begin position="121"/>
        <end position="155"/>
    </location>
</feature>
<gene>
    <name evidence="2" type="ORF">UV68_C0001G0024</name>
</gene>
<reference evidence="2 3" key="1">
    <citation type="journal article" date="2015" name="Nature">
        <title>rRNA introns, odd ribosomes, and small enigmatic genomes across a large radiation of phyla.</title>
        <authorList>
            <person name="Brown C.T."/>
            <person name="Hug L.A."/>
            <person name="Thomas B.C."/>
            <person name="Sharon I."/>
            <person name="Castelle C.J."/>
            <person name="Singh A."/>
            <person name="Wilkins M.J."/>
            <person name="Williams K.H."/>
            <person name="Banfield J.F."/>
        </authorList>
    </citation>
    <scope>NUCLEOTIDE SEQUENCE [LARGE SCALE GENOMIC DNA]</scope>
</reference>
<evidence type="ECO:0000313" key="2">
    <source>
        <dbReference type="EMBL" id="KKS94883.1"/>
    </source>
</evidence>
<keyword evidence="1" id="KW-0175">Coiled coil</keyword>